<keyword evidence="2" id="KW-0808">Transferase</keyword>
<dbReference type="Proteomes" id="UP000015729">
    <property type="component" value="Unassembled WGS sequence"/>
</dbReference>
<name>S6UU28_PSESF</name>
<dbReference type="Gene3D" id="3.90.870.20">
    <property type="entry name" value="Carbamoyltransferase, C-terminal domain"/>
    <property type="match status" value="1"/>
</dbReference>
<dbReference type="PANTHER" id="PTHR34847">
    <property type="entry name" value="NODULATION PROTEIN U"/>
    <property type="match status" value="1"/>
</dbReference>
<evidence type="ECO:0000313" key="2">
    <source>
        <dbReference type="EMBL" id="EPN57977.1"/>
    </source>
</evidence>
<organism evidence="2 3">
    <name type="scientific">Pseudomonas syringae pv. actinidiae ICMP 18807</name>
    <dbReference type="NCBI Taxonomy" id="1194404"/>
    <lineage>
        <taxon>Bacteria</taxon>
        <taxon>Pseudomonadati</taxon>
        <taxon>Pseudomonadota</taxon>
        <taxon>Gammaproteobacteria</taxon>
        <taxon>Pseudomonadales</taxon>
        <taxon>Pseudomonadaceae</taxon>
        <taxon>Pseudomonas</taxon>
        <taxon>Pseudomonas syringae</taxon>
    </lineage>
</organism>
<dbReference type="Pfam" id="PF16861">
    <property type="entry name" value="Carbam_trans_C"/>
    <property type="match status" value="1"/>
</dbReference>
<gene>
    <name evidence="2" type="ORF">A244_11175</name>
</gene>
<dbReference type="PATRIC" id="fig|1194404.4.peg.2316"/>
<evidence type="ECO:0000259" key="1">
    <source>
        <dbReference type="Pfam" id="PF16861"/>
    </source>
</evidence>
<evidence type="ECO:0000313" key="3">
    <source>
        <dbReference type="Proteomes" id="UP000015729"/>
    </source>
</evidence>
<sequence>FQGRMEFGPRALGGRSIIGCPSVAGVADRINHQIKFRERWRPFCPSMLDTVAPQMIKIDHPAPFMTFTFEVAEEWKTRVPEVVHEDGTSRAQVLKREYNPRYYDMMKALEELTGNGVSLNTSLNRRGEPMICSPTDALNMFFGSDLEYLIMEDILVVKEGVEAYDTLG</sequence>
<dbReference type="AlphaFoldDB" id="S6UU28"/>
<dbReference type="GO" id="GO:0016740">
    <property type="term" value="F:transferase activity"/>
    <property type="evidence" value="ECO:0007669"/>
    <property type="project" value="UniProtKB-KW"/>
</dbReference>
<dbReference type="InterPro" id="IPR031730">
    <property type="entry name" value="Carbam_trans_C"/>
</dbReference>
<feature type="domain" description="Carbamoyltransferase C-terminal" evidence="1">
    <location>
        <begin position="1"/>
        <end position="158"/>
    </location>
</feature>
<feature type="non-terminal residue" evidence="2">
    <location>
        <position position="1"/>
    </location>
</feature>
<reference evidence="2 3" key="1">
    <citation type="journal article" date="2013" name="PLoS Pathog.">
        <title>Genomic analysis of the Kiwifruit pathogen Pseudomonas syringae pv. actinidiae provides insight into the origins of an emergent plant disease.</title>
        <authorList>
            <person name="McCann H.C."/>
            <person name="Rikkerink E.H."/>
            <person name="Bertels F."/>
            <person name="Fiers M."/>
            <person name="Lu A."/>
            <person name="Rees-George J."/>
            <person name="Andersen M.T."/>
            <person name="Gleave A.P."/>
            <person name="Haubold B."/>
            <person name="Wohlers M.W."/>
            <person name="Guttman D.S."/>
            <person name="Wang P.W."/>
            <person name="Straub C."/>
            <person name="Vanneste J.L."/>
            <person name="Rainey P.B."/>
            <person name="Templeton M.D."/>
        </authorList>
    </citation>
    <scope>NUCLEOTIDE SEQUENCE [LARGE SCALE GENOMIC DNA]</scope>
    <source>
        <strain evidence="2 3">ICMP 18807</strain>
    </source>
</reference>
<accession>S6UU28</accession>
<protein>
    <submittedName>
        <fullName evidence="2">Carbamoyltransferase</fullName>
    </submittedName>
</protein>
<proteinExistence type="predicted"/>
<dbReference type="EMBL" id="AOKG01000752">
    <property type="protein sequence ID" value="EPN57977.1"/>
    <property type="molecule type" value="Genomic_DNA"/>
</dbReference>
<dbReference type="InterPro" id="IPR038152">
    <property type="entry name" value="Carbam_trans_C_sf"/>
</dbReference>
<comment type="caution">
    <text evidence="2">The sequence shown here is derived from an EMBL/GenBank/DDBJ whole genome shotgun (WGS) entry which is preliminary data.</text>
</comment>
<dbReference type="PANTHER" id="PTHR34847:SF1">
    <property type="entry name" value="NODULATION PROTEIN U"/>
    <property type="match status" value="1"/>
</dbReference>
<dbReference type="InterPro" id="IPR051338">
    <property type="entry name" value="NodU/CmcH_Carbamoyltrnsfr"/>
</dbReference>